<dbReference type="EMBL" id="FOVR01000026">
    <property type="protein sequence ID" value="SFP17651.1"/>
    <property type="molecule type" value="Genomic_DNA"/>
</dbReference>
<sequence>MTDIRYSDPGGRGHERLRPLLHTIGTIAVAALAWATLASSSSVAQSVSIDSGSLRGVTEDGVTSFKGIPFAAPPVGDLRWRAPQPVAPWGNELDASSFGKDCAQIPFGGNGETLLPNSSEDCLYLNVWRPAETAPDAKRPVMVWIYGGAFLVGSGARPSYSGVPFAKDGVILVTFNYRLGRLGYFAFPALTQESPDELKGNYAYMDQIAALKWVQRNIASFGGDPNNVTIFGESAGGVSVHTMLSSPLGRGLFHKAIIESGGGRNGILTGIPFSEDQPGVLSAETIGVNFAHAHGIEGTDASALAKLRQLGTLEVVNAGQTAPHSSDTYSGPILDGKLVVETAQSAYEAGRQARVPLIIGANSADSAGISLGSTKEEVFSSFGERKANAIAAYDPDRALSPAKLDSLASSDRGQAEPARFTARAFVSQGNPAYVYRFSYVATALREALPNGAPHGSEIPYVFDTLGTSAYGPPTPPSTAEDQAVADVMHAYWVNFAKTGNPNGQGVTSWPAYDPTMDEIMDFRPDGSQFAGPDPWKARLDVTEYASEQVNH</sequence>
<dbReference type="RefSeq" id="WP_090075700.1">
    <property type="nucleotide sequence ID" value="NZ_FOVR01000026.1"/>
</dbReference>
<dbReference type="Proteomes" id="UP000199236">
    <property type="component" value="Unassembled WGS sequence"/>
</dbReference>
<dbReference type="Pfam" id="PF00135">
    <property type="entry name" value="COesterase"/>
    <property type="match status" value="1"/>
</dbReference>
<keyword evidence="6" id="KW-1185">Reference proteome</keyword>
<dbReference type="AlphaFoldDB" id="A0A1I5N8T0"/>
<evidence type="ECO:0000256" key="2">
    <source>
        <dbReference type="ARBA" id="ARBA00022801"/>
    </source>
</evidence>
<evidence type="ECO:0000259" key="4">
    <source>
        <dbReference type="Pfam" id="PF00135"/>
    </source>
</evidence>
<dbReference type="PROSITE" id="PS00122">
    <property type="entry name" value="CARBOXYLESTERASE_B_1"/>
    <property type="match status" value="1"/>
</dbReference>
<evidence type="ECO:0000313" key="6">
    <source>
        <dbReference type="Proteomes" id="UP000199236"/>
    </source>
</evidence>
<keyword evidence="2 3" id="KW-0378">Hydrolase</keyword>
<dbReference type="OrthoDB" id="9775851at2"/>
<dbReference type="PANTHER" id="PTHR11559">
    <property type="entry name" value="CARBOXYLESTERASE"/>
    <property type="match status" value="1"/>
</dbReference>
<reference evidence="5 6" key="1">
    <citation type="submission" date="2016-10" db="EMBL/GenBank/DDBJ databases">
        <authorList>
            <person name="de Groot N.N."/>
        </authorList>
    </citation>
    <scope>NUCLEOTIDE SEQUENCE [LARGE SCALE GENOMIC DNA]</scope>
    <source>
        <strain evidence="5 6">CGMCC 1.9157</strain>
    </source>
</reference>
<dbReference type="InterPro" id="IPR050309">
    <property type="entry name" value="Type-B_Carboxylest/Lipase"/>
</dbReference>
<dbReference type="InterPro" id="IPR002018">
    <property type="entry name" value="CarbesteraseB"/>
</dbReference>
<dbReference type="SUPFAM" id="SSF53474">
    <property type="entry name" value="alpha/beta-Hydrolases"/>
    <property type="match status" value="1"/>
</dbReference>
<comment type="similarity">
    <text evidence="1 3">Belongs to the type-B carboxylesterase/lipase family.</text>
</comment>
<dbReference type="InterPro" id="IPR029058">
    <property type="entry name" value="AB_hydrolase_fold"/>
</dbReference>
<organism evidence="5 6">
    <name type="scientific">Cohaesibacter marisflavi</name>
    <dbReference type="NCBI Taxonomy" id="655353"/>
    <lineage>
        <taxon>Bacteria</taxon>
        <taxon>Pseudomonadati</taxon>
        <taxon>Pseudomonadota</taxon>
        <taxon>Alphaproteobacteria</taxon>
        <taxon>Hyphomicrobiales</taxon>
        <taxon>Cohaesibacteraceae</taxon>
    </lineage>
</organism>
<dbReference type="InterPro" id="IPR019819">
    <property type="entry name" value="Carboxylesterase_B_CS"/>
</dbReference>
<evidence type="ECO:0000313" key="5">
    <source>
        <dbReference type="EMBL" id="SFP17651.1"/>
    </source>
</evidence>
<accession>A0A1I5N8T0</accession>
<gene>
    <name evidence="5" type="ORF">SAMN04488056_12626</name>
</gene>
<dbReference type="InterPro" id="IPR019826">
    <property type="entry name" value="Carboxylesterase_B_AS"/>
</dbReference>
<evidence type="ECO:0000256" key="1">
    <source>
        <dbReference type="ARBA" id="ARBA00005964"/>
    </source>
</evidence>
<proteinExistence type="inferred from homology"/>
<dbReference type="STRING" id="655353.SAMN04488056_12626"/>
<name>A0A1I5N8T0_9HYPH</name>
<dbReference type="Gene3D" id="3.40.50.1820">
    <property type="entry name" value="alpha/beta hydrolase"/>
    <property type="match status" value="1"/>
</dbReference>
<feature type="domain" description="Carboxylesterase type B" evidence="4">
    <location>
        <begin position="45"/>
        <end position="526"/>
    </location>
</feature>
<evidence type="ECO:0000256" key="3">
    <source>
        <dbReference type="RuleBase" id="RU361235"/>
    </source>
</evidence>
<dbReference type="EC" id="3.1.1.-" evidence="3"/>
<dbReference type="PROSITE" id="PS00941">
    <property type="entry name" value="CARBOXYLESTERASE_B_2"/>
    <property type="match status" value="1"/>
</dbReference>
<dbReference type="GO" id="GO:0016787">
    <property type="term" value="F:hydrolase activity"/>
    <property type="evidence" value="ECO:0007669"/>
    <property type="project" value="UniProtKB-KW"/>
</dbReference>
<protein>
    <recommendedName>
        <fullName evidence="3">Carboxylic ester hydrolase</fullName>
        <ecNumber evidence="3">3.1.1.-</ecNumber>
    </recommendedName>
</protein>